<proteinExistence type="predicted"/>
<organism evidence="4 5">
    <name type="scientific">Tegillarca granosa</name>
    <name type="common">Malaysian cockle</name>
    <name type="synonym">Anadara granosa</name>
    <dbReference type="NCBI Taxonomy" id="220873"/>
    <lineage>
        <taxon>Eukaryota</taxon>
        <taxon>Metazoa</taxon>
        <taxon>Spiralia</taxon>
        <taxon>Lophotrochozoa</taxon>
        <taxon>Mollusca</taxon>
        <taxon>Bivalvia</taxon>
        <taxon>Autobranchia</taxon>
        <taxon>Pteriomorphia</taxon>
        <taxon>Arcoida</taxon>
        <taxon>Arcoidea</taxon>
        <taxon>Arcidae</taxon>
        <taxon>Tegillarca</taxon>
    </lineage>
</organism>
<evidence type="ECO:0000313" key="4">
    <source>
        <dbReference type="EMBL" id="KAJ8321174.1"/>
    </source>
</evidence>
<dbReference type="Gene3D" id="3.30.710.10">
    <property type="entry name" value="Potassium Channel Kv1.1, Chain A"/>
    <property type="match status" value="1"/>
</dbReference>
<keyword evidence="2" id="KW-0677">Repeat</keyword>
<dbReference type="PANTHER" id="PTHR24412:SF441">
    <property type="entry name" value="KELCH-LIKE PROTEIN 28"/>
    <property type="match status" value="1"/>
</dbReference>
<dbReference type="SUPFAM" id="SSF54695">
    <property type="entry name" value="POZ domain"/>
    <property type="match status" value="1"/>
</dbReference>
<dbReference type="Proteomes" id="UP001217089">
    <property type="component" value="Unassembled WGS sequence"/>
</dbReference>
<evidence type="ECO:0000256" key="1">
    <source>
        <dbReference type="ARBA" id="ARBA00022441"/>
    </source>
</evidence>
<comment type="caution">
    <text evidence="4">The sequence shown here is derived from an EMBL/GenBank/DDBJ whole genome shotgun (WGS) entry which is preliminary data.</text>
</comment>
<sequence>MLLKRGVKRSKHDTDDSMSEKSWLKDTSFLLAKGLGALRADGSLTDITIKIDTESFRCHKVVLAAVSPYFQVMFTSDFKESREPEVELKDISSEAFRVILSYIHAEDNGLSESNISDVLKAASMLQIDCVVRRCEEFLMDHLSVDNCLNVWKVCSLYRCSVAEKCFQFILYNFIQVCSGESFLELTQEELSQIISQDNLKVKSEEQVCDAVMWWLKKDYTFRKEALSELMKFVRIPLLRSRYLRKLMKSMPIFQEDVRVSSILNHGLQLIAIPESRMSSSTGSSFHRSHMENADVFVIGHISVNPERKVLVMFDFLSQKLLFSPRFDNIKISDLLYTNNNIYMLGSVYNMPSKLYVVDVSDNTDEVLRDVTVSLKSIFTFSSKAFMTPIDDGIWFIQRKNETDSNSVKYKFSSHVLDLDISVPLLENACTVATSQTIYLFSNQGDDIGCIYECDPINGTIHLTGNLTNECSFRKAMVEDDVIFVLFQDGSVWKLTESQNENVFDQELLLTIPNFDPPAEFSATIHLSKMYIFIAASQIKIVDLKTRGVSNLHVKTPDLCSCHFSNKVVIPKLFGKKDLRSC</sequence>
<dbReference type="PANTHER" id="PTHR24412">
    <property type="entry name" value="KELCH PROTEIN"/>
    <property type="match status" value="1"/>
</dbReference>
<dbReference type="InterPro" id="IPR011333">
    <property type="entry name" value="SKP1/BTB/POZ_sf"/>
</dbReference>
<dbReference type="SMART" id="SM00875">
    <property type="entry name" value="BACK"/>
    <property type="match status" value="1"/>
</dbReference>
<dbReference type="InterPro" id="IPR000210">
    <property type="entry name" value="BTB/POZ_dom"/>
</dbReference>
<evidence type="ECO:0000259" key="3">
    <source>
        <dbReference type="PROSITE" id="PS50097"/>
    </source>
</evidence>
<dbReference type="SMART" id="SM00225">
    <property type="entry name" value="BTB"/>
    <property type="match status" value="1"/>
</dbReference>
<protein>
    <recommendedName>
        <fullName evidence="3">BTB domain-containing protein</fullName>
    </recommendedName>
</protein>
<dbReference type="EMBL" id="JARBDR010000135">
    <property type="protein sequence ID" value="KAJ8321174.1"/>
    <property type="molecule type" value="Genomic_DNA"/>
</dbReference>
<dbReference type="PROSITE" id="PS50097">
    <property type="entry name" value="BTB"/>
    <property type="match status" value="1"/>
</dbReference>
<dbReference type="Pfam" id="PF00651">
    <property type="entry name" value="BTB"/>
    <property type="match status" value="1"/>
</dbReference>
<reference evidence="4 5" key="1">
    <citation type="submission" date="2022-12" db="EMBL/GenBank/DDBJ databases">
        <title>Chromosome-level genome of Tegillarca granosa.</title>
        <authorList>
            <person name="Kim J."/>
        </authorList>
    </citation>
    <scope>NUCLEOTIDE SEQUENCE [LARGE SCALE GENOMIC DNA]</scope>
    <source>
        <strain evidence="4">Teg-2019</strain>
        <tissue evidence="4">Adductor muscle</tissue>
    </source>
</reference>
<accession>A0ABQ9FVA2</accession>
<dbReference type="Gene3D" id="1.25.40.420">
    <property type="match status" value="1"/>
</dbReference>
<keyword evidence="1" id="KW-0880">Kelch repeat</keyword>
<dbReference type="InterPro" id="IPR011705">
    <property type="entry name" value="BACK"/>
</dbReference>
<keyword evidence="5" id="KW-1185">Reference proteome</keyword>
<feature type="domain" description="BTB" evidence="3">
    <location>
        <begin position="45"/>
        <end position="112"/>
    </location>
</feature>
<gene>
    <name evidence="4" type="ORF">KUTeg_001299</name>
</gene>
<dbReference type="Pfam" id="PF07707">
    <property type="entry name" value="BACK"/>
    <property type="match status" value="1"/>
</dbReference>
<name>A0ABQ9FVA2_TEGGR</name>
<evidence type="ECO:0000313" key="5">
    <source>
        <dbReference type="Proteomes" id="UP001217089"/>
    </source>
</evidence>
<evidence type="ECO:0000256" key="2">
    <source>
        <dbReference type="ARBA" id="ARBA00022737"/>
    </source>
</evidence>